<name>A0A834T398_9FABA</name>
<proteinExistence type="predicted"/>
<dbReference type="Proteomes" id="UP000634136">
    <property type="component" value="Unassembled WGS sequence"/>
</dbReference>
<dbReference type="OrthoDB" id="3365801at2759"/>
<keyword evidence="2" id="KW-1185">Reference proteome</keyword>
<gene>
    <name evidence="1" type="ORF">G2W53_028271</name>
</gene>
<accession>A0A834T398</accession>
<dbReference type="AlphaFoldDB" id="A0A834T398"/>
<protein>
    <submittedName>
        <fullName evidence="1">E3 ubiquitin-protein ligase RING1-like</fullName>
    </submittedName>
</protein>
<dbReference type="EMBL" id="JAAIUW010000009">
    <property type="protein sequence ID" value="KAF7814302.1"/>
    <property type="molecule type" value="Genomic_DNA"/>
</dbReference>
<sequence length="245" mass="27699">MLSPEEISRIEDDLLEHSFDIRFNLTESTRRNNLHTNKTVSLFESPFIMSCQELLQDVPRFLGRALSSNLCDEEINLLAAQVASHARSLFQYYCPDSNSPQITRRYRLVPLSVDIQVIYDHFDDEQEEEGEEEDGEIVVSRHNEFMVPASRNALGLLKKVVRVIKEQCSICLEDFDRKDKDVWVVGSGLQSVGVVGDASFGGAAMEVGVRMRERWRWRSRLRSVALGGGETAMQVLVGASMEVGD</sequence>
<organism evidence="1 2">
    <name type="scientific">Senna tora</name>
    <dbReference type="NCBI Taxonomy" id="362788"/>
    <lineage>
        <taxon>Eukaryota</taxon>
        <taxon>Viridiplantae</taxon>
        <taxon>Streptophyta</taxon>
        <taxon>Embryophyta</taxon>
        <taxon>Tracheophyta</taxon>
        <taxon>Spermatophyta</taxon>
        <taxon>Magnoliopsida</taxon>
        <taxon>eudicotyledons</taxon>
        <taxon>Gunneridae</taxon>
        <taxon>Pentapetalae</taxon>
        <taxon>rosids</taxon>
        <taxon>fabids</taxon>
        <taxon>Fabales</taxon>
        <taxon>Fabaceae</taxon>
        <taxon>Caesalpinioideae</taxon>
        <taxon>Cassia clade</taxon>
        <taxon>Senna</taxon>
    </lineage>
</organism>
<comment type="caution">
    <text evidence="1">The sequence shown here is derived from an EMBL/GenBank/DDBJ whole genome shotgun (WGS) entry which is preliminary data.</text>
</comment>
<evidence type="ECO:0000313" key="2">
    <source>
        <dbReference type="Proteomes" id="UP000634136"/>
    </source>
</evidence>
<evidence type="ECO:0000313" key="1">
    <source>
        <dbReference type="EMBL" id="KAF7814302.1"/>
    </source>
</evidence>
<reference evidence="1" key="1">
    <citation type="submission" date="2020-09" db="EMBL/GenBank/DDBJ databases">
        <title>Genome-Enabled Discovery of Anthraquinone Biosynthesis in Senna tora.</title>
        <authorList>
            <person name="Kang S.-H."/>
            <person name="Pandey R.P."/>
            <person name="Lee C.-M."/>
            <person name="Sim J.-S."/>
            <person name="Jeong J.-T."/>
            <person name="Choi B.-S."/>
            <person name="Jung M."/>
            <person name="Ginzburg D."/>
            <person name="Zhao K."/>
            <person name="Won S.Y."/>
            <person name="Oh T.-J."/>
            <person name="Yu Y."/>
            <person name="Kim N.-H."/>
            <person name="Lee O.R."/>
            <person name="Lee T.-H."/>
            <person name="Bashyal P."/>
            <person name="Kim T.-S."/>
            <person name="Lee W.-H."/>
            <person name="Kawkins C."/>
            <person name="Kim C.-K."/>
            <person name="Kim J.S."/>
            <person name="Ahn B.O."/>
            <person name="Rhee S.Y."/>
            <person name="Sohng J.K."/>
        </authorList>
    </citation>
    <scope>NUCLEOTIDE SEQUENCE</scope>
    <source>
        <tissue evidence="1">Leaf</tissue>
    </source>
</reference>